<comment type="caution">
    <text evidence="2">The sequence shown here is derived from an EMBL/GenBank/DDBJ whole genome shotgun (WGS) entry which is preliminary data.</text>
</comment>
<name>A0ABQ5ATJ9_9ASTR</name>
<protein>
    <submittedName>
        <fullName evidence="2">Uncharacterized protein</fullName>
    </submittedName>
</protein>
<sequence length="175" mass="19691">MNRQHFSGSEYSHGNVTDDSINTHNDYQLNAEVETLLDSVDGNRLPTTFEGDGTTVSVSRIFDRFRSLNIGGSRPISTMNTVSPIYNQPLSTSSLSQTCMENHLTTTSVDQTVYIGRNTERCFTTARSTMADNVDRIPTYVGIIGRQDTGDRTTVPIRRVFDRFRNMRTPRPQSD</sequence>
<organism evidence="2 3">
    <name type="scientific">Tanacetum coccineum</name>
    <dbReference type="NCBI Taxonomy" id="301880"/>
    <lineage>
        <taxon>Eukaryota</taxon>
        <taxon>Viridiplantae</taxon>
        <taxon>Streptophyta</taxon>
        <taxon>Embryophyta</taxon>
        <taxon>Tracheophyta</taxon>
        <taxon>Spermatophyta</taxon>
        <taxon>Magnoliopsida</taxon>
        <taxon>eudicotyledons</taxon>
        <taxon>Gunneridae</taxon>
        <taxon>Pentapetalae</taxon>
        <taxon>asterids</taxon>
        <taxon>campanulids</taxon>
        <taxon>Asterales</taxon>
        <taxon>Asteraceae</taxon>
        <taxon>Asteroideae</taxon>
        <taxon>Anthemideae</taxon>
        <taxon>Anthemidinae</taxon>
        <taxon>Tanacetum</taxon>
    </lineage>
</organism>
<reference evidence="2" key="2">
    <citation type="submission" date="2022-01" db="EMBL/GenBank/DDBJ databases">
        <authorList>
            <person name="Yamashiro T."/>
            <person name="Shiraishi A."/>
            <person name="Satake H."/>
            <person name="Nakayama K."/>
        </authorList>
    </citation>
    <scope>NUCLEOTIDE SEQUENCE</scope>
</reference>
<proteinExistence type="predicted"/>
<reference evidence="2" key="1">
    <citation type="journal article" date="2022" name="Int. J. Mol. Sci.">
        <title>Draft Genome of Tanacetum Coccineum: Genomic Comparison of Closely Related Tanacetum-Family Plants.</title>
        <authorList>
            <person name="Yamashiro T."/>
            <person name="Shiraishi A."/>
            <person name="Nakayama K."/>
            <person name="Satake H."/>
        </authorList>
    </citation>
    <scope>NUCLEOTIDE SEQUENCE</scope>
</reference>
<feature type="region of interest" description="Disordered" evidence="1">
    <location>
        <begin position="1"/>
        <end position="23"/>
    </location>
</feature>
<accession>A0ABQ5ATJ9</accession>
<evidence type="ECO:0000313" key="2">
    <source>
        <dbReference type="EMBL" id="GJT04603.1"/>
    </source>
</evidence>
<dbReference type="Proteomes" id="UP001151760">
    <property type="component" value="Unassembled WGS sequence"/>
</dbReference>
<keyword evidence="3" id="KW-1185">Reference proteome</keyword>
<dbReference type="EMBL" id="BQNB010012522">
    <property type="protein sequence ID" value="GJT04603.1"/>
    <property type="molecule type" value="Genomic_DNA"/>
</dbReference>
<gene>
    <name evidence="2" type="ORF">Tco_0839065</name>
</gene>
<evidence type="ECO:0000313" key="3">
    <source>
        <dbReference type="Proteomes" id="UP001151760"/>
    </source>
</evidence>
<evidence type="ECO:0000256" key="1">
    <source>
        <dbReference type="SAM" id="MobiDB-lite"/>
    </source>
</evidence>